<name>A0A2M7SCC5_9BACT</name>
<dbReference type="InterPro" id="IPR017946">
    <property type="entry name" value="PLC-like_Pdiesterase_TIM-brl"/>
</dbReference>
<dbReference type="AlphaFoldDB" id="A0A2M7SCC5"/>
<evidence type="ECO:0000259" key="1">
    <source>
        <dbReference type="PROSITE" id="PS51704"/>
    </source>
</evidence>
<dbReference type="EMBL" id="PFMR01000140">
    <property type="protein sequence ID" value="PIZ17134.1"/>
    <property type="molecule type" value="Genomic_DNA"/>
</dbReference>
<dbReference type="PANTHER" id="PTHR46211">
    <property type="entry name" value="GLYCEROPHOSPHORYL DIESTER PHOSPHODIESTERASE"/>
    <property type="match status" value="1"/>
</dbReference>
<gene>
    <name evidence="2" type="ORF">COY52_05105</name>
</gene>
<feature type="domain" description="GP-PDE" evidence="1">
    <location>
        <begin position="4"/>
        <end position="237"/>
    </location>
</feature>
<dbReference type="SUPFAM" id="SSF51695">
    <property type="entry name" value="PLC-like phosphodiesterases"/>
    <property type="match status" value="1"/>
</dbReference>
<reference evidence="3" key="1">
    <citation type="submission" date="2017-09" db="EMBL/GenBank/DDBJ databases">
        <title>Depth-based differentiation of microbial function through sediment-hosted aquifers and enrichment of novel symbionts in the deep terrestrial subsurface.</title>
        <authorList>
            <person name="Probst A.J."/>
            <person name="Ladd B."/>
            <person name="Jarett J.K."/>
            <person name="Geller-Mcgrath D.E."/>
            <person name="Sieber C.M.K."/>
            <person name="Emerson J.B."/>
            <person name="Anantharaman K."/>
            <person name="Thomas B.C."/>
            <person name="Malmstrom R."/>
            <person name="Stieglmeier M."/>
            <person name="Klingl A."/>
            <person name="Woyke T."/>
            <person name="Ryan C.M."/>
            <person name="Banfield J.F."/>
        </authorList>
    </citation>
    <scope>NUCLEOTIDE SEQUENCE [LARGE SCALE GENOMIC DNA]</scope>
</reference>
<dbReference type="Pfam" id="PF03009">
    <property type="entry name" value="GDPD"/>
    <property type="match status" value="1"/>
</dbReference>
<accession>A0A2M7SCC5</accession>
<dbReference type="Gene3D" id="3.20.20.190">
    <property type="entry name" value="Phosphatidylinositol (PI) phosphodiesterase"/>
    <property type="match status" value="1"/>
</dbReference>
<dbReference type="InterPro" id="IPR030395">
    <property type="entry name" value="GP_PDE_dom"/>
</dbReference>
<evidence type="ECO:0000313" key="2">
    <source>
        <dbReference type="EMBL" id="PIZ17134.1"/>
    </source>
</evidence>
<evidence type="ECO:0000313" key="3">
    <source>
        <dbReference type="Proteomes" id="UP000229307"/>
    </source>
</evidence>
<dbReference type="GO" id="GO:0008081">
    <property type="term" value="F:phosphoric diester hydrolase activity"/>
    <property type="evidence" value="ECO:0007669"/>
    <property type="project" value="InterPro"/>
</dbReference>
<sequence length="242" mass="27618">MKKVKVIAHRGFSGKFPENTVLAFREAVKIGSDSIEMDVKSTKDGSLVILHDETVDRTTNGKGKIIDLTLIEAEGLDAGSWLDPALKRIKIPTLEEALDSIPSDIELNLHMWPVPETVGKTIKLLKNTGRIDNSYLAVDANQHQLARKLHRRIRICNMRYQSDPEEYVEETRKLKCPILQFFSPSYKVTKELVDRAHSYGIYVNVFFADTEEEMKRLIEIKTDAILTNRPDLLIKLQDNMQP</sequence>
<protein>
    <recommendedName>
        <fullName evidence="1">GP-PDE domain-containing protein</fullName>
    </recommendedName>
</protein>
<dbReference type="PROSITE" id="PS51704">
    <property type="entry name" value="GP_PDE"/>
    <property type="match status" value="1"/>
</dbReference>
<dbReference type="PANTHER" id="PTHR46211:SF14">
    <property type="entry name" value="GLYCEROPHOSPHODIESTER PHOSPHODIESTERASE"/>
    <property type="match status" value="1"/>
</dbReference>
<comment type="caution">
    <text evidence="2">The sequence shown here is derived from an EMBL/GenBank/DDBJ whole genome shotgun (WGS) entry which is preliminary data.</text>
</comment>
<dbReference type="Proteomes" id="UP000229307">
    <property type="component" value="Unassembled WGS sequence"/>
</dbReference>
<organism evidence="2 3">
    <name type="scientific">Candidatus Desantisbacteria bacterium CG_4_10_14_0_8_um_filter_48_22</name>
    <dbReference type="NCBI Taxonomy" id="1974543"/>
    <lineage>
        <taxon>Bacteria</taxon>
        <taxon>Candidatus Desantisiibacteriota</taxon>
    </lineage>
</organism>
<dbReference type="GO" id="GO:0006629">
    <property type="term" value="P:lipid metabolic process"/>
    <property type="evidence" value="ECO:0007669"/>
    <property type="project" value="InterPro"/>
</dbReference>
<proteinExistence type="predicted"/>